<evidence type="ECO:0000313" key="1">
    <source>
        <dbReference type="EMBL" id="KAH7919080.1"/>
    </source>
</evidence>
<proteinExistence type="predicted"/>
<dbReference type="EMBL" id="MU266697">
    <property type="protein sequence ID" value="KAH7919080.1"/>
    <property type="molecule type" value="Genomic_DNA"/>
</dbReference>
<comment type="caution">
    <text evidence="1">The sequence shown here is derived from an EMBL/GenBank/DDBJ whole genome shotgun (WGS) entry which is preliminary data.</text>
</comment>
<sequence length="723" mass="81951">MACSWHTFWIEEIEFNQKVVVGVHAQSQAKCPICSQGFTSPKILVDHLNDTSQQCCSEFVCGPIPVPPGLYCAHIGRGGNPVDISYHPKSGYTFGKALNILQQLEGDQYEKYCTNNSYWPFKDRADWELGKFLIETMNHSQTEKFLKLNWIEKREALSFMSKDQLVGFMDILPTVDSYPTMHPIKLIWRDALENISYDPHIVHNGLERKFGEWMTGDQAWSIQNALPEGATIVPIIAASDKTPVTRHTGNLELHPIFITLGNIQADVQMRATSHTWCCICMDIVFANCKVAAHIGQFFPDPCGDLRYKFTPLAAYIADLPEQQLLFQKASKQVYLYGILHVCLKFFFNHVLIWCKELLGHDKLNVRYQSQHKQVGTRHFSKGVSHHRDVQCTIVAVIAGAAPGEFVRAVWAMIDFIYLAQKHVHTPTTIKKMVEALAEFHQHKNIILEVEAHRGKKGTMENNFNIPKLELMQGFAQVVKQSGGLMQYTADGAPLINTVMDEDRHIVETAQVLAWIDRILPSLSSCIEAPRTVHNHFFKGILSDGAWTSEYKIHDFRVTFIHYIQHEENKPQSTPSNRTIQHGSLKVWYKFCLQLRSCLRAQTVLPNQLMQIFPPSEAFPHGNCDTVLVRDGGGSVSLIAQVRVVFQPKIGTQDPPLPPCLLQPLVYLYIAMYTVERLYTTTPQGCIWYGEVLPLTDITHPVELIPAYGEKIPWDASTALSQEV</sequence>
<accession>A0ACB8AZW5</accession>
<reference evidence="1" key="1">
    <citation type="journal article" date="2021" name="New Phytol.">
        <title>Evolutionary innovations through gain and loss of genes in the ectomycorrhizal Boletales.</title>
        <authorList>
            <person name="Wu G."/>
            <person name="Miyauchi S."/>
            <person name="Morin E."/>
            <person name="Kuo A."/>
            <person name="Drula E."/>
            <person name="Varga T."/>
            <person name="Kohler A."/>
            <person name="Feng B."/>
            <person name="Cao Y."/>
            <person name="Lipzen A."/>
            <person name="Daum C."/>
            <person name="Hundley H."/>
            <person name="Pangilinan J."/>
            <person name="Johnson J."/>
            <person name="Barry K."/>
            <person name="LaButti K."/>
            <person name="Ng V."/>
            <person name="Ahrendt S."/>
            <person name="Min B."/>
            <person name="Choi I.G."/>
            <person name="Park H."/>
            <person name="Plett J.M."/>
            <person name="Magnuson J."/>
            <person name="Spatafora J.W."/>
            <person name="Nagy L.G."/>
            <person name="Henrissat B."/>
            <person name="Grigoriev I.V."/>
            <person name="Yang Z.L."/>
            <person name="Xu J."/>
            <person name="Martin F.M."/>
        </authorList>
    </citation>
    <scope>NUCLEOTIDE SEQUENCE</scope>
    <source>
        <strain evidence="1">KUC20120723A-06</strain>
    </source>
</reference>
<evidence type="ECO:0000313" key="2">
    <source>
        <dbReference type="Proteomes" id="UP000790709"/>
    </source>
</evidence>
<protein>
    <submittedName>
        <fullName evidence="1">Uncharacterized protein</fullName>
    </submittedName>
</protein>
<organism evidence="1 2">
    <name type="scientific">Leucogyrophana mollusca</name>
    <dbReference type="NCBI Taxonomy" id="85980"/>
    <lineage>
        <taxon>Eukaryota</taxon>
        <taxon>Fungi</taxon>
        <taxon>Dikarya</taxon>
        <taxon>Basidiomycota</taxon>
        <taxon>Agaricomycotina</taxon>
        <taxon>Agaricomycetes</taxon>
        <taxon>Agaricomycetidae</taxon>
        <taxon>Boletales</taxon>
        <taxon>Boletales incertae sedis</taxon>
        <taxon>Leucogyrophana</taxon>
    </lineage>
</organism>
<gene>
    <name evidence="1" type="ORF">BV22DRAFT_1108185</name>
</gene>
<keyword evidence="2" id="KW-1185">Reference proteome</keyword>
<name>A0ACB8AZW5_9AGAM</name>
<dbReference type="Proteomes" id="UP000790709">
    <property type="component" value="Unassembled WGS sequence"/>
</dbReference>